<feature type="region of interest" description="Disordered" evidence="1">
    <location>
        <begin position="260"/>
        <end position="286"/>
    </location>
</feature>
<evidence type="ECO:0000259" key="3">
    <source>
        <dbReference type="Pfam" id="PF01551"/>
    </source>
</evidence>
<dbReference type="Proteomes" id="UP000034883">
    <property type="component" value="Chromosome"/>
</dbReference>
<dbReference type="PANTHER" id="PTHR21666">
    <property type="entry name" value="PEPTIDASE-RELATED"/>
    <property type="match status" value="1"/>
</dbReference>
<evidence type="ECO:0000256" key="2">
    <source>
        <dbReference type="SAM" id="SignalP"/>
    </source>
</evidence>
<dbReference type="EMBL" id="CP011125">
    <property type="protein sequence ID" value="AKF05979.1"/>
    <property type="molecule type" value="Genomic_DNA"/>
</dbReference>
<protein>
    <recommendedName>
        <fullName evidence="3">M23ase beta-sheet core domain-containing protein</fullName>
    </recommendedName>
</protein>
<keyword evidence="2" id="KW-0732">Signal</keyword>
<dbReference type="Pfam" id="PF01551">
    <property type="entry name" value="Peptidase_M23"/>
    <property type="match status" value="1"/>
</dbReference>
<evidence type="ECO:0000313" key="5">
    <source>
        <dbReference type="Proteomes" id="UP000034883"/>
    </source>
</evidence>
<keyword evidence="5" id="KW-1185">Reference proteome</keyword>
<dbReference type="InterPro" id="IPR021655">
    <property type="entry name" value="Put_metal-bd"/>
</dbReference>
<dbReference type="KEGG" id="samy:DB32_003128"/>
<dbReference type="InterPro" id="IPR050570">
    <property type="entry name" value="Cell_wall_metabolism_enzyme"/>
</dbReference>
<dbReference type="InterPro" id="IPR024038">
    <property type="entry name" value="MYXO-CTERM"/>
</dbReference>
<dbReference type="AlphaFoldDB" id="A0A0F6SEY0"/>
<dbReference type="GO" id="GO:0004222">
    <property type="term" value="F:metalloendopeptidase activity"/>
    <property type="evidence" value="ECO:0007669"/>
    <property type="project" value="TreeGrafter"/>
</dbReference>
<dbReference type="PANTHER" id="PTHR21666:SF270">
    <property type="entry name" value="MUREIN HYDROLASE ACTIVATOR ENVC"/>
    <property type="match status" value="1"/>
</dbReference>
<evidence type="ECO:0000256" key="1">
    <source>
        <dbReference type="SAM" id="MobiDB-lite"/>
    </source>
</evidence>
<proteinExistence type="predicted"/>
<dbReference type="STRING" id="927083.DB32_003128"/>
<feature type="region of interest" description="Disordered" evidence="1">
    <location>
        <begin position="399"/>
        <end position="439"/>
    </location>
</feature>
<organism evidence="4 5">
    <name type="scientific">Sandaracinus amylolyticus</name>
    <dbReference type="NCBI Taxonomy" id="927083"/>
    <lineage>
        <taxon>Bacteria</taxon>
        <taxon>Pseudomonadati</taxon>
        <taxon>Myxococcota</taxon>
        <taxon>Polyangia</taxon>
        <taxon>Polyangiales</taxon>
        <taxon>Sandaracinaceae</taxon>
        <taxon>Sandaracinus</taxon>
    </lineage>
</organism>
<feature type="signal peptide" evidence="2">
    <location>
        <begin position="1"/>
        <end position="18"/>
    </location>
</feature>
<dbReference type="InterPro" id="IPR013783">
    <property type="entry name" value="Ig-like_fold"/>
</dbReference>
<dbReference type="Gene3D" id="2.70.70.10">
    <property type="entry name" value="Glucose Permease (Domain IIA)"/>
    <property type="match status" value="1"/>
</dbReference>
<feature type="chain" id="PRO_5002509763" description="M23ase beta-sheet core domain-containing protein" evidence="2">
    <location>
        <begin position="19"/>
        <end position="475"/>
    </location>
</feature>
<dbReference type="NCBIfam" id="TIGR03901">
    <property type="entry name" value="MYXO-CTERM"/>
    <property type="match status" value="1"/>
</dbReference>
<reference evidence="4 5" key="1">
    <citation type="submission" date="2015-03" db="EMBL/GenBank/DDBJ databases">
        <title>Genome assembly of Sandaracinus amylolyticus DSM 53668.</title>
        <authorList>
            <person name="Sharma G."/>
            <person name="Subramanian S."/>
        </authorList>
    </citation>
    <scope>NUCLEOTIDE SEQUENCE [LARGE SCALE GENOMIC DNA]</scope>
    <source>
        <strain evidence="4 5">DSM 53668</strain>
    </source>
</reference>
<dbReference type="CDD" id="cd12797">
    <property type="entry name" value="M23_peptidase"/>
    <property type="match status" value="1"/>
</dbReference>
<accession>A0A0F6SEY0</accession>
<dbReference type="SUPFAM" id="SSF51261">
    <property type="entry name" value="Duplicated hybrid motif"/>
    <property type="match status" value="1"/>
</dbReference>
<evidence type="ECO:0000313" key="4">
    <source>
        <dbReference type="EMBL" id="AKF05979.1"/>
    </source>
</evidence>
<sequence>MLAALAFVLALAPSIARAQFTYRPAGELVSGSGRGRVDSRVYAPGIRFPVRDAPAYLNSQVWGVGGNEGPSGSQCDARNFSYPWRDNYCESRSWDMPLCPAGQGHQGQDIRGSSCMNNVHPVVAVVDGTITNIGSYSVYLTAADGTRFDYLHMGSVRVSVGQRVTRGTVVGNVSNAFGGTPTTVHLHFNIRQNVSGVGSVYVPTYMSLVRSYEALIGPSTPRFRAEYVSQSFPLARDPFQLAPGEERAGHIELRNTGTETWRPGQTFLGTTEPRDRASPLAGPDWVAPNRAATVDRDVAPGATGRFAFTVRAPASAGDYPQFFNLVQESVAWFSDSGGPVDGQLQVRVTVVPPADADGDGSTRDVDCDDANAGVHPGAEETCGDAIDQDCDGSDLACAPDPDGGSLPIADGGSIPTGDAGTTIPGDRDAGTSPPTASPRISGGCGCVVGGRAPSHAGALVIAALASMMLVRRRRR</sequence>
<feature type="domain" description="M23ase beta-sheet core" evidence="3">
    <location>
        <begin position="104"/>
        <end position="193"/>
    </location>
</feature>
<dbReference type="InterPro" id="IPR011055">
    <property type="entry name" value="Dup_hybrid_motif"/>
</dbReference>
<dbReference type="InterPro" id="IPR016047">
    <property type="entry name" value="M23ase_b-sheet_dom"/>
</dbReference>
<dbReference type="Pfam" id="PF11617">
    <property type="entry name" value="Cu-binding_MopE"/>
    <property type="match status" value="1"/>
</dbReference>
<gene>
    <name evidence="4" type="ORF">DB32_003128</name>
</gene>
<name>A0A0F6SEY0_9BACT</name>
<dbReference type="Gene3D" id="2.60.40.10">
    <property type="entry name" value="Immunoglobulins"/>
    <property type="match status" value="1"/>
</dbReference>